<dbReference type="Proteomes" id="UP000184216">
    <property type="component" value="Unassembled WGS sequence"/>
</dbReference>
<dbReference type="CDD" id="cd02511">
    <property type="entry name" value="Beta4Glucosyltransferase"/>
    <property type="match status" value="1"/>
</dbReference>
<reference evidence="4 5" key="2">
    <citation type="submission" date="2016-11" db="EMBL/GenBank/DDBJ databases">
        <authorList>
            <person name="Varghese N."/>
            <person name="Submissions S."/>
        </authorList>
    </citation>
    <scope>NUCLEOTIDE SEQUENCE [LARGE SCALE GENOMIC DNA]</scope>
    <source>
        <strain evidence="4 5">DSM 6368</strain>
    </source>
</reference>
<dbReference type="SUPFAM" id="SSF53448">
    <property type="entry name" value="Nucleotide-diphospho-sugar transferases"/>
    <property type="match status" value="1"/>
</dbReference>
<dbReference type="RefSeq" id="WP_073393565.1">
    <property type="nucleotide sequence ID" value="NZ_FRBX01000001.1"/>
</dbReference>
<dbReference type="InterPro" id="IPR001173">
    <property type="entry name" value="Glyco_trans_2-like"/>
</dbReference>
<dbReference type="GO" id="GO:0016740">
    <property type="term" value="F:transferase activity"/>
    <property type="evidence" value="ECO:0007669"/>
    <property type="project" value="UniProtKB-KW"/>
</dbReference>
<dbReference type="Gene3D" id="3.90.550.10">
    <property type="entry name" value="Spore Coat Polysaccharide Biosynthesis Protein SpsA, Chain A"/>
    <property type="match status" value="1"/>
</dbReference>
<organism evidence="3 6">
    <name type="scientific">Flavobacterium pectinovorum</name>
    <dbReference type="NCBI Taxonomy" id="29533"/>
    <lineage>
        <taxon>Bacteria</taxon>
        <taxon>Pseudomonadati</taxon>
        <taxon>Bacteroidota</taxon>
        <taxon>Flavobacteriia</taxon>
        <taxon>Flavobacteriales</taxon>
        <taxon>Flavobacteriaceae</taxon>
        <taxon>Flavobacterium</taxon>
    </lineage>
</organism>
<feature type="domain" description="Glycosyltransferase 2-like" evidence="2">
    <location>
        <begin position="10"/>
        <end position="129"/>
    </location>
</feature>
<gene>
    <name evidence="3" type="ORF">B0A72_09980</name>
    <name evidence="4" type="ORF">SAMN05444387_0524</name>
</gene>
<dbReference type="Proteomes" id="UP000198431">
    <property type="component" value="Unassembled WGS sequence"/>
</dbReference>
<comment type="caution">
    <text evidence="3">The sequence shown here is derived from an EMBL/GenBank/DDBJ whole genome shotgun (WGS) entry which is preliminary data.</text>
</comment>
<dbReference type="EMBL" id="FRBX01000001">
    <property type="protein sequence ID" value="SHL40540.1"/>
    <property type="molecule type" value="Genomic_DNA"/>
</dbReference>
<dbReference type="EMBL" id="MUHB01000008">
    <property type="protein sequence ID" value="OXB04801.1"/>
    <property type="molecule type" value="Genomic_DNA"/>
</dbReference>
<keyword evidence="5" id="KW-1185">Reference proteome</keyword>
<evidence type="ECO:0000256" key="1">
    <source>
        <dbReference type="ARBA" id="ARBA00038494"/>
    </source>
</evidence>
<sequence>MILAEKQRLTVLIITYNEESNIKTLLDDLAFADEIIVVDSFSTDKTFEVVSGFKNVKIFQRTFDNFALQRNFALSLATNSWILFIDADERLTPKLKQEIDFTINQKDSASAYFVYRNFMFKNKKIRFSGWQTDKIIRLFKKEHAHYNVNKIVHEKLIVNGKTKKLKHKLNHYSYSSYNEYKQKMIFYGKLKAQEQFIKNTKPSFYHFYLRPAYKFLNQYFLRLGVLDGRKGIIICYLNALSVFVRYQELKKIIKQAKTSKI</sequence>
<name>A0AB36P0Q0_9FLAO</name>
<dbReference type="PANTHER" id="PTHR43630">
    <property type="entry name" value="POLY-BETA-1,6-N-ACETYL-D-GLUCOSAMINE SYNTHASE"/>
    <property type="match status" value="1"/>
</dbReference>
<dbReference type="Pfam" id="PF00535">
    <property type="entry name" value="Glycos_transf_2"/>
    <property type="match status" value="1"/>
</dbReference>
<evidence type="ECO:0000313" key="6">
    <source>
        <dbReference type="Proteomes" id="UP000198431"/>
    </source>
</evidence>
<proteinExistence type="inferred from homology"/>
<dbReference type="AlphaFoldDB" id="A0AB36P0Q0"/>
<evidence type="ECO:0000313" key="4">
    <source>
        <dbReference type="EMBL" id="SHL40540.1"/>
    </source>
</evidence>
<dbReference type="InterPro" id="IPR029044">
    <property type="entry name" value="Nucleotide-diphossugar_trans"/>
</dbReference>
<comment type="similarity">
    <text evidence="1">Belongs to the glycosyltransferase 2 family. WaaE/KdtX subfamily.</text>
</comment>
<protein>
    <submittedName>
        <fullName evidence="3">Glycosyl transferase</fullName>
    </submittedName>
    <submittedName>
        <fullName evidence="4">Glycosyltransferase involved in cell wall bisynthesis</fullName>
    </submittedName>
</protein>
<dbReference type="PANTHER" id="PTHR43630:SF2">
    <property type="entry name" value="GLYCOSYLTRANSFERASE"/>
    <property type="match status" value="1"/>
</dbReference>
<accession>A0AB36P0Q0</accession>
<evidence type="ECO:0000313" key="3">
    <source>
        <dbReference type="EMBL" id="OXB04801.1"/>
    </source>
</evidence>
<evidence type="ECO:0000313" key="5">
    <source>
        <dbReference type="Proteomes" id="UP000184216"/>
    </source>
</evidence>
<keyword evidence="3" id="KW-0808">Transferase</keyword>
<evidence type="ECO:0000259" key="2">
    <source>
        <dbReference type="Pfam" id="PF00535"/>
    </source>
</evidence>
<reference evidence="3 6" key="1">
    <citation type="submission" date="2016-11" db="EMBL/GenBank/DDBJ databases">
        <title>Whole genomes of Flavobacteriaceae.</title>
        <authorList>
            <person name="Stine C."/>
            <person name="Li C."/>
            <person name="Tadesse D."/>
        </authorList>
    </citation>
    <scope>NUCLEOTIDE SEQUENCE [LARGE SCALE GENOMIC DNA]</scope>
    <source>
        <strain evidence="3 6">ATCC 19366</strain>
    </source>
</reference>